<feature type="region of interest" description="Disordered" evidence="1">
    <location>
        <begin position="1"/>
        <end position="21"/>
    </location>
</feature>
<dbReference type="EMBL" id="VSRR010001153">
    <property type="protein sequence ID" value="MPC22996.1"/>
    <property type="molecule type" value="Genomic_DNA"/>
</dbReference>
<sequence>MLAYSLSKQHQNTRSLQRAARTRGIDLSHTQDATEGLVACNTQSKLLQHLEAAGHESAEEQPFCAL</sequence>
<gene>
    <name evidence="2" type="ORF">E2C01_016028</name>
</gene>
<accession>A0A5B7DPZ3</accession>
<evidence type="ECO:0000313" key="3">
    <source>
        <dbReference type="Proteomes" id="UP000324222"/>
    </source>
</evidence>
<organism evidence="2 3">
    <name type="scientific">Portunus trituberculatus</name>
    <name type="common">Swimming crab</name>
    <name type="synonym">Neptunus trituberculatus</name>
    <dbReference type="NCBI Taxonomy" id="210409"/>
    <lineage>
        <taxon>Eukaryota</taxon>
        <taxon>Metazoa</taxon>
        <taxon>Ecdysozoa</taxon>
        <taxon>Arthropoda</taxon>
        <taxon>Crustacea</taxon>
        <taxon>Multicrustacea</taxon>
        <taxon>Malacostraca</taxon>
        <taxon>Eumalacostraca</taxon>
        <taxon>Eucarida</taxon>
        <taxon>Decapoda</taxon>
        <taxon>Pleocyemata</taxon>
        <taxon>Brachyura</taxon>
        <taxon>Eubrachyura</taxon>
        <taxon>Portunoidea</taxon>
        <taxon>Portunidae</taxon>
        <taxon>Portuninae</taxon>
        <taxon>Portunus</taxon>
    </lineage>
</organism>
<dbReference type="AlphaFoldDB" id="A0A5B7DPZ3"/>
<reference evidence="2 3" key="1">
    <citation type="submission" date="2019-05" db="EMBL/GenBank/DDBJ databases">
        <title>Another draft genome of Portunus trituberculatus and its Hox gene families provides insights of decapod evolution.</title>
        <authorList>
            <person name="Jeong J.-H."/>
            <person name="Song I."/>
            <person name="Kim S."/>
            <person name="Choi T."/>
            <person name="Kim D."/>
            <person name="Ryu S."/>
            <person name="Kim W."/>
        </authorList>
    </citation>
    <scope>NUCLEOTIDE SEQUENCE [LARGE SCALE GENOMIC DNA]</scope>
    <source>
        <tissue evidence="2">Muscle</tissue>
    </source>
</reference>
<proteinExistence type="predicted"/>
<comment type="caution">
    <text evidence="2">The sequence shown here is derived from an EMBL/GenBank/DDBJ whole genome shotgun (WGS) entry which is preliminary data.</text>
</comment>
<keyword evidence="3" id="KW-1185">Reference proteome</keyword>
<evidence type="ECO:0000256" key="1">
    <source>
        <dbReference type="SAM" id="MobiDB-lite"/>
    </source>
</evidence>
<evidence type="ECO:0000313" key="2">
    <source>
        <dbReference type="EMBL" id="MPC22996.1"/>
    </source>
</evidence>
<protein>
    <submittedName>
        <fullName evidence="2">Uncharacterized protein</fullName>
    </submittedName>
</protein>
<name>A0A5B7DPZ3_PORTR</name>
<dbReference type="Proteomes" id="UP000324222">
    <property type="component" value="Unassembled WGS sequence"/>
</dbReference>
<feature type="compositionally biased region" description="Polar residues" evidence="1">
    <location>
        <begin position="1"/>
        <end position="16"/>
    </location>
</feature>